<gene>
    <name evidence="2" type="ORF">BTO18_13145</name>
</gene>
<comment type="caution">
    <text evidence="2">The sequence shown here is derived from an EMBL/GenBank/DDBJ whole genome shotgun (WGS) entry which is preliminary data.</text>
</comment>
<dbReference type="Proteomes" id="UP000238882">
    <property type="component" value="Unassembled WGS sequence"/>
</dbReference>
<evidence type="ECO:0000313" key="3">
    <source>
        <dbReference type="Proteomes" id="UP000238882"/>
    </source>
</evidence>
<dbReference type="RefSeq" id="WP_105016657.1">
    <property type="nucleotide sequence ID" value="NZ_MSCN01000001.1"/>
</dbReference>
<dbReference type="InterPro" id="IPR016097">
    <property type="entry name" value="DUF695"/>
</dbReference>
<dbReference type="EMBL" id="MSCN01000001">
    <property type="protein sequence ID" value="PQJ80060.1"/>
    <property type="molecule type" value="Genomic_DNA"/>
</dbReference>
<dbReference type="Pfam" id="PF05117">
    <property type="entry name" value="DUF695"/>
    <property type="match status" value="1"/>
</dbReference>
<accession>A0A2S7WR28</accession>
<sequence>MNIFKSFFNKKEEKPILSYQDFWDWFLINEKQFYKIVNKNDSNYISKNFFDKIAPKLNQLKEGIWYLTGMLDDNTADLILTANGNIQIFYIIEELIATAPKIKGWKFRAHKPEHNIENIGINMAGYSFTSKNIFFYSNDLQDYPDEIDITIVHEDYNEENKSDIINGCYLFIDHYLGELNSLTLIDNIDFKNKSDADKELIPIEKLKPFIIWREKEFVEKYEGARRETESDSYASLEATLQSGNKLIAVINTDLLEWDAKASHPWVLRFEIKYNGENNNGFPDEETYQLLNKIEDEINSELKDFEGYLNIGRETANGLREVYITCKEFRKPCKIADKIITKYSGKIEIGYEIFKDKYWRFFDKFRS</sequence>
<evidence type="ECO:0000259" key="1">
    <source>
        <dbReference type="Pfam" id="PF05117"/>
    </source>
</evidence>
<dbReference type="AlphaFoldDB" id="A0A2S7WR28"/>
<name>A0A2S7WR28_9FLAO</name>
<proteinExistence type="predicted"/>
<feature type="domain" description="DUF695" evidence="1">
    <location>
        <begin position="248"/>
        <end position="364"/>
    </location>
</feature>
<organism evidence="2 3">
    <name type="scientific">Polaribacter porphyrae</name>
    <dbReference type="NCBI Taxonomy" id="1137780"/>
    <lineage>
        <taxon>Bacteria</taxon>
        <taxon>Pseudomonadati</taxon>
        <taxon>Bacteroidota</taxon>
        <taxon>Flavobacteriia</taxon>
        <taxon>Flavobacteriales</taxon>
        <taxon>Flavobacteriaceae</taxon>
    </lineage>
</organism>
<keyword evidence="3" id="KW-1185">Reference proteome</keyword>
<reference evidence="2 3" key="1">
    <citation type="submission" date="2016-12" db="EMBL/GenBank/DDBJ databases">
        <title>Trade-off between light-utilization and light-protection in marine flavobacteria.</title>
        <authorList>
            <person name="Kumagai Y."/>
            <person name="Yoshizawa S."/>
            <person name="Kogure K."/>
            <person name="Iwasaki W."/>
        </authorList>
    </citation>
    <scope>NUCLEOTIDE SEQUENCE [LARGE SCALE GENOMIC DNA]</scope>
    <source>
        <strain evidence="2 3">NBRC 108759</strain>
    </source>
</reference>
<dbReference type="OrthoDB" id="9151249at2"/>
<evidence type="ECO:0000313" key="2">
    <source>
        <dbReference type="EMBL" id="PQJ80060.1"/>
    </source>
</evidence>
<protein>
    <submittedName>
        <fullName evidence="2">DUF695 domain-containing protein</fullName>
    </submittedName>
</protein>